<dbReference type="AlphaFoldDB" id="A0A1H6L1E2"/>
<sequence>MPLVSKLFWLLFSVPRLLFGWMVRVCCQVLLFVWCERLIRLLPVS</sequence>
<reference evidence="2" key="1">
    <citation type="submission" date="2016-06" db="EMBL/GenBank/DDBJ databases">
        <authorList>
            <person name="Petersen J."/>
            <person name="Sayavedra L."/>
        </authorList>
    </citation>
    <scope>NUCLEOTIDE SEQUENCE [LARGE SCALE GENOMIC DNA]</scope>
    <source>
        <strain evidence="2">BazSymB</strain>
    </source>
</reference>
<dbReference type="Proteomes" id="UP000198559">
    <property type="component" value="Unassembled WGS sequence"/>
</dbReference>
<organism evidence="1 2">
    <name type="scientific">Bathymodiolus azoricus thioautotrophic gill symbiont</name>
    <dbReference type="NCBI Taxonomy" id="235205"/>
    <lineage>
        <taxon>Bacteria</taxon>
        <taxon>Pseudomonadati</taxon>
        <taxon>Pseudomonadota</taxon>
        <taxon>Gammaproteobacteria</taxon>
        <taxon>sulfur-oxidizing symbionts</taxon>
    </lineage>
</organism>
<protein>
    <submittedName>
        <fullName evidence="1">Uncharacterized protein</fullName>
    </submittedName>
</protein>
<gene>
    <name evidence="1" type="ORF">BAZSYMB_GCONTIG00856_0</name>
</gene>
<accession>A0A1H6L1E2</accession>
<evidence type="ECO:0000313" key="1">
    <source>
        <dbReference type="EMBL" id="SEH80067.1"/>
    </source>
</evidence>
<name>A0A1H6L1E2_9GAMM</name>
<dbReference type="EMBL" id="CVUD02000151">
    <property type="protein sequence ID" value="SEH80067.1"/>
    <property type="molecule type" value="Genomic_DNA"/>
</dbReference>
<evidence type="ECO:0000313" key="2">
    <source>
        <dbReference type="Proteomes" id="UP000198559"/>
    </source>
</evidence>
<proteinExistence type="predicted"/>